<dbReference type="EMBL" id="LGRX02007401">
    <property type="protein sequence ID" value="KAK3275076.1"/>
    <property type="molecule type" value="Genomic_DNA"/>
</dbReference>
<dbReference type="InterPro" id="IPR009057">
    <property type="entry name" value="Homeodomain-like_sf"/>
</dbReference>
<dbReference type="Gene3D" id="1.10.10.60">
    <property type="entry name" value="Homeodomain-like"/>
    <property type="match status" value="1"/>
</dbReference>
<organism evidence="6 7">
    <name type="scientific">Cymbomonas tetramitiformis</name>
    <dbReference type="NCBI Taxonomy" id="36881"/>
    <lineage>
        <taxon>Eukaryota</taxon>
        <taxon>Viridiplantae</taxon>
        <taxon>Chlorophyta</taxon>
        <taxon>Pyramimonadophyceae</taxon>
        <taxon>Pyramimonadales</taxon>
        <taxon>Pyramimonadaceae</taxon>
        <taxon>Cymbomonas</taxon>
    </lineage>
</organism>
<evidence type="ECO:0000313" key="7">
    <source>
        <dbReference type="Proteomes" id="UP001190700"/>
    </source>
</evidence>
<dbReference type="SUPFAM" id="SSF46689">
    <property type="entry name" value="Homeodomain-like"/>
    <property type="match status" value="1"/>
</dbReference>
<dbReference type="InterPro" id="IPR017930">
    <property type="entry name" value="Myb_dom"/>
</dbReference>
<evidence type="ECO:0000256" key="3">
    <source>
        <dbReference type="ARBA" id="ARBA00023242"/>
    </source>
</evidence>
<gene>
    <name evidence="6" type="ORF">CYMTET_16775</name>
</gene>
<feature type="compositionally biased region" description="Polar residues" evidence="4">
    <location>
        <begin position="144"/>
        <end position="156"/>
    </location>
</feature>
<dbReference type="FunFam" id="1.10.10.60:FF:000007">
    <property type="entry name" value="Two-component response regulator"/>
    <property type="match status" value="1"/>
</dbReference>
<dbReference type="Pfam" id="PF00249">
    <property type="entry name" value="Myb_DNA-binding"/>
    <property type="match status" value="1"/>
</dbReference>
<feature type="region of interest" description="Disordered" evidence="4">
    <location>
        <begin position="1"/>
        <end position="32"/>
    </location>
</feature>
<dbReference type="GO" id="GO:0003677">
    <property type="term" value="F:DNA binding"/>
    <property type="evidence" value="ECO:0007669"/>
    <property type="project" value="InterPro"/>
</dbReference>
<name>A0AAE0GCQ5_9CHLO</name>
<feature type="compositionally biased region" description="Basic and acidic residues" evidence="4">
    <location>
        <begin position="1"/>
        <end position="19"/>
    </location>
</feature>
<proteinExistence type="predicted"/>
<dbReference type="Proteomes" id="UP001190700">
    <property type="component" value="Unassembled WGS sequence"/>
</dbReference>
<feature type="domain" description="HTH myb-type" evidence="5">
    <location>
        <begin position="35"/>
        <end position="94"/>
    </location>
</feature>
<keyword evidence="2" id="KW-0804">Transcription</keyword>
<evidence type="ECO:0000256" key="4">
    <source>
        <dbReference type="SAM" id="MobiDB-lite"/>
    </source>
</evidence>
<dbReference type="NCBIfam" id="TIGR01557">
    <property type="entry name" value="myb_SHAQKYF"/>
    <property type="match status" value="1"/>
</dbReference>
<dbReference type="AlphaFoldDB" id="A0AAE0GCQ5"/>
<accession>A0AAE0GCQ5</accession>
<dbReference type="InterPro" id="IPR001005">
    <property type="entry name" value="SANT/Myb"/>
</dbReference>
<dbReference type="PANTHER" id="PTHR31442">
    <property type="entry name" value="HOMEODOMAIN-LIKE SUPERFAMILY PROTEIN-RELATED"/>
    <property type="match status" value="1"/>
</dbReference>
<dbReference type="GO" id="GO:0005634">
    <property type="term" value="C:nucleus"/>
    <property type="evidence" value="ECO:0007669"/>
    <property type="project" value="TreeGrafter"/>
</dbReference>
<keyword evidence="1" id="KW-0805">Transcription regulation</keyword>
<dbReference type="PANTHER" id="PTHR31442:SF29">
    <property type="entry name" value="HOMEODOMAIN-LIKE SUPERFAMILY PROTEIN"/>
    <property type="match status" value="1"/>
</dbReference>
<evidence type="ECO:0000313" key="6">
    <source>
        <dbReference type="EMBL" id="KAK3275076.1"/>
    </source>
</evidence>
<dbReference type="GO" id="GO:0003700">
    <property type="term" value="F:DNA-binding transcription factor activity"/>
    <property type="evidence" value="ECO:0007669"/>
    <property type="project" value="InterPro"/>
</dbReference>
<keyword evidence="7" id="KW-1185">Reference proteome</keyword>
<evidence type="ECO:0000256" key="1">
    <source>
        <dbReference type="ARBA" id="ARBA00023015"/>
    </source>
</evidence>
<dbReference type="PROSITE" id="PS51294">
    <property type="entry name" value="HTH_MYB"/>
    <property type="match status" value="1"/>
</dbReference>
<evidence type="ECO:0000259" key="5">
    <source>
        <dbReference type="PROSITE" id="PS51294"/>
    </source>
</evidence>
<dbReference type="InterPro" id="IPR006447">
    <property type="entry name" value="Myb_dom_plants"/>
</dbReference>
<dbReference type="InterPro" id="IPR044841">
    <property type="entry name" value="LUX/BOA-like"/>
</dbReference>
<sequence>MQEQHPHDDPLKGKKRVQDDVQSFSSEEEGVGAKAVKRPRLVWTPDLHRRFVNAVSHLGIKNSVPKTIMQLMNVEGLTRENVASHLQKYRLYLKRMQQSMSTDPSGMDLNLSDTPSSTDITEGSNNTTAQAGSSLLSGPGSGSDTVPSSLSSQPNRNPEDPAQRYPGPGGGLQET</sequence>
<feature type="compositionally biased region" description="Polar residues" evidence="4">
    <location>
        <begin position="111"/>
        <end position="131"/>
    </location>
</feature>
<keyword evidence="3" id="KW-0539">Nucleus</keyword>
<comment type="caution">
    <text evidence="6">The sequence shown here is derived from an EMBL/GenBank/DDBJ whole genome shotgun (WGS) entry which is preliminary data.</text>
</comment>
<reference evidence="6 7" key="1">
    <citation type="journal article" date="2015" name="Genome Biol. Evol.">
        <title>Comparative Genomics of a Bacterivorous Green Alga Reveals Evolutionary Causalities and Consequences of Phago-Mixotrophic Mode of Nutrition.</title>
        <authorList>
            <person name="Burns J.A."/>
            <person name="Paasch A."/>
            <person name="Narechania A."/>
            <person name="Kim E."/>
        </authorList>
    </citation>
    <scope>NUCLEOTIDE SEQUENCE [LARGE SCALE GENOMIC DNA]</scope>
    <source>
        <strain evidence="6 7">PLY_AMNH</strain>
    </source>
</reference>
<evidence type="ECO:0000256" key="2">
    <source>
        <dbReference type="ARBA" id="ARBA00023163"/>
    </source>
</evidence>
<protein>
    <submittedName>
        <fullName evidence="6">PHO85 cyclin-1</fullName>
    </submittedName>
</protein>
<feature type="region of interest" description="Disordered" evidence="4">
    <location>
        <begin position="100"/>
        <end position="175"/>
    </location>
</feature>